<keyword evidence="5" id="KW-0285">Flavoprotein</keyword>
<reference evidence="14 15" key="1">
    <citation type="submission" date="2016-11" db="EMBL/GenBank/DDBJ databases">
        <authorList>
            <person name="Jaros S."/>
            <person name="Januszkiewicz K."/>
            <person name="Wedrychowicz H."/>
        </authorList>
    </citation>
    <scope>NUCLEOTIDE SEQUENCE [LARGE SCALE GENOMIC DNA]</scope>
    <source>
        <strain evidence="14 15">DSM 21864</strain>
    </source>
</reference>
<dbReference type="FunFam" id="1.10.579.10:FF:000002">
    <property type="entry name" value="Deoxyribodipyrimidine photolyase"/>
    <property type="match status" value="1"/>
</dbReference>
<dbReference type="PROSITE" id="PS51645">
    <property type="entry name" value="PHR_CRY_ALPHA_BETA"/>
    <property type="match status" value="1"/>
</dbReference>
<keyword evidence="8" id="KW-0238">DNA-binding</keyword>
<comment type="catalytic activity">
    <reaction evidence="12">
        <text>cyclobutadipyrimidine (in DNA) = 2 pyrimidine residues (in DNA).</text>
        <dbReference type="EC" id="4.1.99.3"/>
    </reaction>
</comment>
<evidence type="ECO:0000256" key="5">
    <source>
        <dbReference type="ARBA" id="ARBA00022630"/>
    </source>
</evidence>
<evidence type="ECO:0000259" key="13">
    <source>
        <dbReference type="PROSITE" id="PS51645"/>
    </source>
</evidence>
<dbReference type="EMBL" id="FQZO01000015">
    <property type="protein sequence ID" value="SHK06222.1"/>
    <property type="molecule type" value="Genomic_DNA"/>
</dbReference>
<evidence type="ECO:0000256" key="2">
    <source>
        <dbReference type="ARBA" id="ARBA00006409"/>
    </source>
</evidence>
<dbReference type="PROSITE" id="PS01083">
    <property type="entry name" value="DNA_PHOTOLYASES_2_1"/>
    <property type="match status" value="1"/>
</dbReference>
<evidence type="ECO:0000256" key="7">
    <source>
        <dbReference type="ARBA" id="ARBA00022827"/>
    </source>
</evidence>
<evidence type="ECO:0000256" key="9">
    <source>
        <dbReference type="ARBA" id="ARBA00023204"/>
    </source>
</evidence>
<dbReference type="SUPFAM" id="SSF52425">
    <property type="entry name" value="Cryptochrome/photolyase, N-terminal domain"/>
    <property type="match status" value="1"/>
</dbReference>
<dbReference type="GO" id="GO:0003677">
    <property type="term" value="F:DNA binding"/>
    <property type="evidence" value="ECO:0007669"/>
    <property type="project" value="UniProtKB-KW"/>
</dbReference>
<dbReference type="Proteomes" id="UP000184080">
    <property type="component" value="Unassembled WGS sequence"/>
</dbReference>
<dbReference type="RefSeq" id="WP_073012831.1">
    <property type="nucleotide sequence ID" value="NZ_FQZO01000015.1"/>
</dbReference>
<dbReference type="PANTHER" id="PTHR10211:SF0">
    <property type="entry name" value="DEOXYRIBODIPYRIMIDINE PHOTO-LYASE"/>
    <property type="match status" value="1"/>
</dbReference>
<dbReference type="Pfam" id="PF00875">
    <property type="entry name" value="DNA_photolyase"/>
    <property type="match status" value="1"/>
</dbReference>
<evidence type="ECO:0000256" key="3">
    <source>
        <dbReference type="ARBA" id="ARBA00013149"/>
    </source>
</evidence>
<dbReference type="InterPro" id="IPR014729">
    <property type="entry name" value="Rossmann-like_a/b/a_fold"/>
</dbReference>
<sequence>MISQERIIILNDKTVMNNPYVVYWMQSSQRTEYNHALEYAILQANKLKKPLVVYFGLTDNFPEANERHYYFMLEGLKEVKSELSKRNIKMLIIRISPEKGALEISSLAALMVVDRGYLRIERDWRKVLAENAPCAVIQVETNVIVPIEEASPKEEYSAATLRNKISKKLQDYTLPLSEREINEGSLKCTLPFEEYDIEDIDKAISQLKINKDIKRTSYYKGGTSNAKVLLEGFIIHKLPYYNELKNEPGEDYTSNLSPYLHFGQISPLYIYMKLMNVHIEDKKYFLEELIIRRELSMNFVFYNDKYDSYECIPAWAKVTLKKHLKDEREFIYSLEELEEGRTHDIYWNAAQKEMVITGKMQGYMRMYWGKKILEWSKTPEEAFNTAMYLNNKYLLDGRDPNGFTGVAWCFGKHDRPWREREIFGTVRYMNDKGLKRKFNMERYLIKIQSIS</sequence>
<keyword evidence="10 14" id="KW-0456">Lyase</keyword>
<dbReference type="InterPro" id="IPR036134">
    <property type="entry name" value="Crypto/Photolyase_FAD-like_sf"/>
</dbReference>
<organism evidence="14 15">
    <name type="scientific">Clostridium amylolyticum</name>
    <dbReference type="NCBI Taxonomy" id="1121298"/>
    <lineage>
        <taxon>Bacteria</taxon>
        <taxon>Bacillati</taxon>
        <taxon>Bacillota</taxon>
        <taxon>Clostridia</taxon>
        <taxon>Eubacteriales</taxon>
        <taxon>Clostridiaceae</taxon>
        <taxon>Clostridium</taxon>
    </lineage>
</organism>
<evidence type="ECO:0000256" key="8">
    <source>
        <dbReference type="ARBA" id="ARBA00023125"/>
    </source>
</evidence>
<feature type="domain" description="Photolyase/cryptochrome alpha/beta" evidence="13">
    <location>
        <begin position="19"/>
        <end position="147"/>
    </location>
</feature>
<evidence type="ECO:0000256" key="11">
    <source>
        <dbReference type="ARBA" id="ARBA00031671"/>
    </source>
</evidence>
<dbReference type="InterPro" id="IPR052219">
    <property type="entry name" value="Photolyase_Class-2"/>
</dbReference>
<dbReference type="InterPro" id="IPR036155">
    <property type="entry name" value="Crypto/Photolyase_N_sf"/>
</dbReference>
<dbReference type="GO" id="GO:0000719">
    <property type="term" value="P:photoreactive repair"/>
    <property type="evidence" value="ECO:0007669"/>
    <property type="project" value="TreeGrafter"/>
</dbReference>
<evidence type="ECO:0000256" key="1">
    <source>
        <dbReference type="ARBA" id="ARBA00001974"/>
    </source>
</evidence>
<dbReference type="Gene3D" id="3.40.50.620">
    <property type="entry name" value="HUPs"/>
    <property type="match status" value="1"/>
</dbReference>
<dbReference type="STRING" id="1121298.SAMN05444401_0505"/>
<comment type="cofactor">
    <cofactor evidence="1">
        <name>FAD</name>
        <dbReference type="ChEBI" id="CHEBI:57692"/>
    </cofactor>
</comment>
<dbReference type="InterPro" id="IPR032673">
    <property type="entry name" value="DNA_photolyase_2_CS"/>
</dbReference>
<proteinExistence type="inferred from homology"/>
<evidence type="ECO:0000256" key="6">
    <source>
        <dbReference type="ARBA" id="ARBA00022763"/>
    </source>
</evidence>
<evidence type="ECO:0000313" key="15">
    <source>
        <dbReference type="Proteomes" id="UP000184080"/>
    </source>
</evidence>
<dbReference type="AlphaFoldDB" id="A0A1M6PEB3"/>
<keyword evidence="7" id="KW-0274">FAD</keyword>
<name>A0A1M6PEB3_9CLOT</name>
<keyword evidence="15" id="KW-1185">Reference proteome</keyword>
<accession>A0A1M6PEB3</accession>
<keyword evidence="9" id="KW-0234">DNA repair</keyword>
<comment type="similarity">
    <text evidence="2">Belongs to the DNA photolyase class-2 family.</text>
</comment>
<dbReference type="EC" id="4.1.99.3" evidence="3"/>
<protein>
    <recommendedName>
        <fullName evidence="4">Deoxyribodipyrimidine photo-lyase</fullName>
        <ecNumber evidence="3">4.1.99.3</ecNumber>
    </recommendedName>
    <alternativeName>
        <fullName evidence="11">DNA photolyase</fullName>
    </alternativeName>
</protein>
<evidence type="ECO:0000313" key="14">
    <source>
        <dbReference type="EMBL" id="SHK06222.1"/>
    </source>
</evidence>
<dbReference type="SUPFAM" id="SSF48173">
    <property type="entry name" value="Cryptochrome/photolyase FAD-binding domain"/>
    <property type="match status" value="1"/>
</dbReference>
<dbReference type="PANTHER" id="PTHR10211">
    <property type="entry name" value="DEOXYRIBODIPYRIMIDINE PHOTOLYASE"/>
    <property type="match status" value="1"/>
</dbReference>
<dbReference type="InterPro" id="IPR006050">
    <property type="entry name" value="DNA_photolyase_N"/>
</dbReference>
<gene>
    <name evidence="14" type="ORF">SAMN05444401_0505</name>
</gene>
<evidence type="ECO:0000256" key="4">
    <source>
        <dbReference type="ARBA" id="ARBA00014046"/>
    </source>
</evidence>
<dbReference type="Gene3D" id="1.25.40.80">
    <property type="match status" value="1"/>
</dbReference>
<keyword evidence="6" id="KW-0227">DNA damage</keyword>
<dbReference type="Gene3D" id="1.10.579.10">
    <property type="entry name" value="DNA Cyclobutane Dipyrimidine Photolyase, subunit A, domain 3"/>
    <property type="match status" value="1"/>
</dbReference>
<dbReference type="GO" id="GO:0003904">
    <property type="term" value="F:deoxyribodipyrimidine photo-lyase activity"/>
    <property type="evidence" value="ECO:0007669"/>
    <property type="project" value="UniProtKB-EC"/>
</dbReference>
<evidence type="ECO:0000256" key="12">
    <source>
        <dbReference type="ARBA" id="ARBA00033999"/>
    </source>
</evidence>
<evidence type="ECO:0000256" key="10">
    <source>
        <dbReference type="ARBA" id="ARBA00023239"/>
    </source>
</evidence>